<dbReference type="Proteomes" id="UP000217199">
    <property type="component" value="Unassembled WGS sequence"/>
</dbReference>
<proteinExistence type="predicted"/>
<evidence type="ECO:0000313" key="1">
    <source>
        <dbReference type="EMBL" id="PAV15764.1"/>
    </source>
</evidence>
<name>A0A286U8D5_9AGAM</name>
<keyword evidence="2" id="KW-1185">Reference proteome</keyword>
<accession>A0A286U8D5</accession>
<dbReference type="EMBL" id="NBII01000009">
    <property type="protein sequence ID" value="PAV15764.1"/>
    <property type="molecule type" value="Genomic_DNA"/>
</dbReference>
<dbReference type="InParanoid" id="A0A286U8D5"/>
<dbReference type="OrthoDB" id="3303704at2759"/>
<comment type="caution">
    <text evidence="1">The sequence shown here is derived from an EMBL/GenBank/DDBJ whole genome shotgun (WGS) entry which is preliminary data.</text>
</comment>
<dbReference type="SUPFAM" id="SSF52047">
    <property type="entry name" value="RNI-like"/>
    <property type="match status" value="1"/>
</dbReference>
<sequence length="508" mass="58339">MTTDRFSYDTNSRLWIPFNTPKDAFFASLHFSKEVPSEILDQLLTIAIHPCFSYIVSCIHRNHEILYDNHDLTLKSSKDIVDITNATNRKCLEFGTRYRSTTPGIPDVVLDLVVNTLIEDMEPLLVEAYILFNVPYTERLEIDIFRTMALVHPTWRSYAERGIYRRKILHRTLGGGLAMLPPPSISSHGLSMLRELAIWDVDYTYAADLLSYIPRLNHLCLFVSPTGEEKGILPFAEQLRKQVSLERLSLQCEPIDPSSMVKFCEAISCLTRLKSCIIEFYDKSRTLADGVLPDVPYPTPPISLKSLVFGPRLPENSVSHACFDWFIQPRDGYILEELTTLVSNFFLIEDKAYLSTLTTLKIFFEGRNNYDSVSDVLNYNIFPETKNLRCLSLIFGKSDLEEYSLDLTCLASLKKLEIDLGFSGRKYLGNDEGIRRLDKSLLKYVSPLASQKLNEVVISPGNYTKYGFTCQTPRSMDTELICREHDVNLNIHWAKNLLHRSRYFLFHM</sequence>
<dbReference type="AlphaFoldDB" id="A0A286U8D5"/>
<gene>
    <name evidence="1" type="ORF">PNOK_0862200</name>
</gene>
<organism evidence="1 2">
    <name type="scientific">Pyrrhoderma noxium</name>
    <dbReference type="NCBI Taxonomy" id="2282107"/>
    <lineage>
        <taxon>Eukaryota</taxon>
        <taxon>Fungi</taxon>
        <taxon>Dikarya</taxon>
        <taxon>Basidiomycota</taxon>
        <taxon>Agaricomycotina</taxon>
        <taxon>Agaricomycetes</taxon>
        <taxon>Hymenochaetales</taxon>
        <taxon>Hymenochaetaceae</taxon>
        <taxon>Pyrrhoderma</taxon>
    </lineage>
</organism>
<evidence type="ECO:0000313" key="2">
    <source>
        <dbReference type="Proteomes" id="UP000217199"/>
    </source>
</evidence>
<protein>
    <submittedName>
        <fullName evidence="1">Uncharacterized protein</fullName>
    </submittedName>
</protein>
<reference evidence="1 2" key="1">
    <citation type="journal article" date="2017" name="Mol. Ecol.">
        <title>Comparative and population genomic landscape of Phellinus noxius: A hypervariable fungus causing root rot in trees.</title>
        <authorList>
            <person name="Chung C.L."/>
            <person name="Lee T.J."/>
            <person name="Akiba M."/>
            <person name="Lee H.H."/>
            <person name="Kuo T.H."/>
            <person name="Liu D."/>
            <person name="Ke H.M."/>
            <person name="Yokoi T."/>
            <person name="Roa M.B."/>
            <person name="Lu M.J."/>
            <person name="Chang Y.Y."/>
            <person name="Ann P.J."/>
            <person name="Tsai J.N."/>
            <person name="Chen C.Y."/>
            <person name="Tzean S.S."/>
            <person name="Ota Y."/>
            <person name="Hattori T."/>
            <person name="Sahashi N."/>
            <person name="Liou R.F."/>
            <person name="Kikuchi T."/>
            <person name="Tsai I.J."/>
        </authorList>
    </citation>
    <scope>NUCLEOTIDE SEQUENCE [LARGE SCALE GENOMIC DNA]</scope>
    <source>
        <strain evidence="1 2">FFPRI411160</strain>
    </source>
</reference>